<keyword evidence="4" id="KW-1185">Reference proteome</keyword>
<dbReference type="EMBL" id="GG663735">
    <property type="protein sequence ID" value="EEH60397.1"/>
    <property type="molecule type" value="Genomic_DNA"/>
</dbReference>
<sequence>MDVLRGIAGRGRARKFHPRGWQKRKKRFVRQSWQAACENAPCGVDGVGDELLRRFFASHPGFVQLFNFRRARLLNSAAWRLHARSVARAIDDFVVVATAGADPSSSSFDNGAWRRTKTALRELGGRHLVAYKVTPAHYDAFGRALLATVEATARGGGGGGDGGGDGGGGDGGGDGGFDRETLAAWTETWEGMRELMLQGPKVSK</sequence>
<proteinExistence type="predicted"/>
<dbReference type="AlphaFoldDB" id="C1MIK5"/>
<dbReference type="KEGG" id="mpp:MICPUCDRAFT_61644"/>
<dbReference type="InterPro" id="IPR000971">
    <property type="entry name" value="Globin"/>
</dbReference>
<protein>
    <submittedName>
        <fullName evidence="3">Predicted protein</fullName>
    </submittedName>
</protein>
<reference evidence="3 4" key="1">
    <citation type="journal article" date="2009" name="Science">
        <title>Green evolution and dynamic adaptations revealed by genomes of the marine picoeukaryotes Micromonas.</title>
        <authorList>
            <person name="Worden A.Z."/>
            <person name="Lee J.H."/>
            <person name="Mock T."/>
            <person name="Rouze P."/>
            <person name="Simmons M.P."/>
            <person name="Aerts A.L."/>
            <person name="Allen A.E."/>
            <person name="Cuvelier M.L."/>
            <person name="Derelle E."/>
            <person name="Everett M.V."/>
            <person name="Foulon E."/>
            <person name="Grimwood J."/>
            <person name="Gundlach H."/>
            <person name="Henrissat B."/>
            <person name="Napoli C."/>
            <person name="McDonald S.M."/>
            <person name="Parker M.S."/>
            <person name="Rombauts S."/>
            <person name="Salamov A."/>
            <person name="Von Dassow P."/>
            <person name="Badger J.H."/>
            <person name="Coutinho P.M."/>
            <person name="Demir E."/>
            <person name="Dubchak I."/>
            <person name="Gentemann C."/>
            <person name="Eikrem W."/>
            <person name="Gready J.E."/>
            <person name="John U."/>
            <person name="Lanier W."/>
            <person name="Lindquist E.A."/>
            <person name="Lucas S."/>
            <person name="Mayer K.F."/>
            <person name="Moreau H."/>
            <person name="Not F."/>
            <person name="Otillar R."/>
            <person name="Panaud O."/>
            <person name="Pangilinan J."/>
            <person name="Paulsen I."/>
            <person name="Piegu B."/>
            <person name="Poliakov A."/>
            <person name="Robbens S."/>
            <person name="Schmutz J."/>
            <person name="Toulza E."/>
            <person name="Wyss T."/>
            <person name="Zelensky A."/>
            <person name="Zhou K."/>
            <person name="Armbrust E.V."/>
            <person name="Bhattacharya D."/>
            <person name="Goodenough U.W."/>
            <person name="Van de Peer Y."/>
            <person name="Grigoriev I.V."/>
        </authorList>
    </citation>
    <scope>NUCLEOTIDE SEQUENCE [LARGE SCALE GENOMIC DNA]</scope>
    <source>
        <strain evidence="3 4">CCMP1545</strain>
    </source>
</reference>
<dbReference type="PROSITE" id="PS01033">
    <property type="entry name" value="GLOBIN"/>
    <property type="match status" value="1"/>
</dbReference>
<dbReference type="OMA" id="ACENAPC"/>
<organism evidence="4">
    <name type="scientific">Micromonas pusilla (strain CCMP1545)</name>
    <name type="common">Picoplanktonic green alga</name>
    <dbReference type="NCBI Taxonomy" id="564608"/>
    <lineage>
        <taxon>Eukaryota</taxon>
        <taxon>Viridiplantae</taxon>
        <taxon>Chlorophyta</taxon>
        <taxon>Mamiellophyceae</taxon>
        <taxon>Mamiellales</taxon>
        <taxon>Mamiellaceae</taxon>
        <taxon>Micromonas</taxon>
    </lineage>
</organism>
<dbReference type="GO" id="GO:0019825">
    <property type="term" value="F:oxygen binding"/>
    <property type="evidence" value="ECO:0007669"/>
    <property type="project" value="InterPro"/>
</dbReference>
<dbReference type="InterPro" id="IPR009050">
    <property type="entry name" value="Globin-like_sf"/>
</dbReference>
<dbReference type="Proteomes" id="UP000001876">
    <property type="component" value="Unassembled WGS sequence"/>
</dbReference>
<dbReference type="GeneID" id="9680869"/>
<accession>C1MIK5</accession>
<feature type="compositionally biased region" description="Gly residues" evidence="1">
    <location>
        <begin position="156"/>
        <end position="175"/>
    </location>
</feature>
<dbReference type="InterPro" id="IPR044399">
    <property type="entry name" value="Mb-like_M"/>
</dbReference>
<dbReference type="Gene3D" id="1.10.490.10">
    <property type="entry name" value="Globins"/>
    <property type="match status" value="1"/>
</dbReference>
<gene>
    <name evidence="3" type="ORF">MICPUCDRAFT_61644</name>
</gene>
<feature type="region of interest" description="Disordered" evidence="1">
    <location>
        <begin position="156"/>
        <end position="180"/>
    </location>
</feature>
<evidence type="ECO:0000256" key="1">
    <source>
        <dbReference type="SAM" id="MobiDB-lite"/>
    </source>
</evidence>
<dbReference type="CDD" id="cd01040">
    <property type="entry name" value="Mb-like"/>
    <property type="match status" value="1"/>
</dbReference>
<dbReference type="SUPFAM" id="SSF46458">
    <property type="entry name" value="Globin-like"/>
    <property type="match status" value="1"/>
</dbReference>
<evidence type="ECO:0000313" key="4">
    <source>
        <dbReference type="Proteomes" id="UP000001876"/>
    </source>
</evidence>
<name>C1MIK5_MICPC</name>
<dbReference type="RefSeq" id="XP_003055145.1">
    <property type="nucleotide sequence ID" value="XM_003055099.1"/>
</dbReference>
<evidence type="ECO:0000313" key="3">
    <source>
        <dbReference type="EMBL" id="EEH60397.1"/>
    </source>
</evidence>
<evidence type="ECO:0000259" key="2">
    <source>
        <dbReference type="PROSITE" id="PS01033"/>
    </source>
</evidence>
<dbReference type="GO" id="GO:0020037">
    <property type="term" value="F:heme binding"/>
    <property type="evidence" value="ECO:0007669"/>
    <property type="project" value="InterPro"/>
</dbReference>
<feature type="domain" description="Globin" evidence="2">
    <location>
        <begin position="20"/>
        <end position="201"/>
    </location>
</feature>
<dbReference type="InterPro" id="IPR012292">
    <property type="entry name" value="Globin/Proto"/>
</dbReference>
<dbReference type="Pfam" id="PF00042">
    <property type="entry name" value="Globin"/>
    <property type="match status" value="1"/>
</dbReference>